<evidence type="ECO:0000313" key="1">
    <source>
        <dbReference type="EMBL" id="MCZ4279909.1"/>
    </source>
</evidence>
<dbReference type="EMBL" id="JAPWGY010000001">
    <property type="protein sequence ID" value="MCZ4279909.1"/>
    <property type="molecule type" value="Genomic_DNA"/>
</dbReference>
<proteinExistence type="predicted"/>
<accession>A0ABT4LFP5</accession>
<name>A0ABT4LFP5_9PROT</name>
<evidence type="ECO:0008006" key="3">
    <source>
        <dbReference type="Google" id="ProtNLM"/>
    </source>
</evidence>
<comment type="caution">
    <text evidence="1">The sequence shown here is derived from an EMBL/GenBank/DDBJ whole genome shotgun (WGS) entry which is preliminary data.</text>
</comment>
<sequence>MSDIRQDLEELLPFYVNGSLSPEEQKRVEQALAEDPSIQKEIDFLEQLRAEVRDLDRGNSPGEFGLKRLQKALKDEQKLVNSAPQTGSAVSGYTRGWRLAAIAACLLLLLQTAVTLPLWQKRGDDLIAAGGGTGSQLSGQIISVTFVPEAREENIRNLLLAVDASIVEGPSALGVYRLSVAQNSDAVVEKLLAHRNLVETAQNDSSGYSGRKAGQ</sequence>
<reference evidence="1" key="1">
    <citation type="submission" date="2022-12" db="EMBL/GenBank/DDBJ databases">
        <title>Bacterial isolates from different developmental stages of Nematostella vectensis.</title>
        <authorList>
            <person name="Fraune S."/>
        </authorList>
    </citation>
    <scope>NUCLEOTIDE SEQUENCE</scope>
    <source>
        <strain evidence="1">G21630-S1</strain>
    </source>
</reference>
<evidence type="ECO:0000313" key="2">
    <source>
        <dbReference type="Proteomes" id="UP001069802"/>
    </source>
</evidence>
<dbReference type="Proteomes" id="UP001069802">
    <property type="component" value="Unassembled WGS sequence"/>
</dbReference>
<dbReference type="RefSeq" id="WP_269422106.1">
    <property type="nucleotide sequence ID" value="NZ_JAPWGY010000001.1"/>
</dbReference>
<keyword evidence="2" id="KW-1185">Reference proteome</keyword>
<protein>
    <recommendedName>
        <fullName evidence="3">Zinc-finger domain-containing protein</fullName>
    </recommendedName>
</protein>
<organism evidence="1 2">
    <name type="scientific">Kiloniella laminariae</name>
    <dbReference type="NCBI Taxonomy" id="454162"/>
    <lineage>
        <taxon>Bacteria</taxon>
        <taxon>Pseudomonadati</taxon>
        <taxon>Pseudomonadota</taxon>
        <taxon>Alphaproteobacteria</taxon>
        <taxon>Rhodospirillales</taxon>
        <taxon>Kiloniellaceae</taxon>
        <taxon>Kiloniella</taxon>
    </lineage>
</organism>
<gene>
    <name evidence="1" type="ORF">O4H49_03910</name>
</gene>